<comment type="caution">
    <text evidence="1">The sequence shown here is derived from an EMBL/GenBank/DDBJ whole genome shotgun (WGS) entry which is preliminary data.</text>
</comment>
<keyword evidence="2" id="KW-1185">Reference proteome</keyword>
<gene>
    <name evidence="1" type="ORF">TcWFU_006811</name>
</gene>
<sequence>MTTTEYTTCCFPAARSPTDYCFKPCIRPDWCSKPGFWDPHAVTEICLPILARSVYSATRTIHLEKATFEDPCGRRIPDADICRGITMYTEPWRREDCVERAVQRYICFPCKMELIECINLRPERALAVLLSYLKHRGPFLVWIYRGKETAYNIGRHLPRTVIQFLTHLPEVEMSAAIAIGRYLSHLLRIAYGHQMMNMRKTLATVWGPIFLKVEPATDIKPPISLTECEKFDAAIEIFSRMLETVPWHTVTPFQKVTLSMMPTDPCSYLTTNNIRNDCVQELMKEHPHAKGALADIILCEAMEEAKQLEEAKEKAKICGTEVEKDLGCVTNDVCVHCEAPVSRCPPDTCDLTYGARTKLPQQDKTS</sequence>
<evidence type="ECO:0000313" key="1">
    <source>
        <dbReference type="EMBL" id="KAL5105856.1"/>
    </source>
</evidence>
<protein>
    <submittedName>
        <fullName evidence="1">Uncharacterized protein</fullName>
    </submittedName>
</protein>
<reference evidence="1 2" key="1">
    <citation type="journal article" date="2022" name="Front. Cell. Infect. Microbiol.">
        <title>The Genomes of Two Strains of Taenia crassiceps the Animal Model for the Study of Human Cysticercosis.</title>
        <authorList>
            <person name="Bobes R.J."/>
            <person name="Estrada K."/>
            <person name="Rios-Valencia D.G."/>
            <person name="Calderon-Gallegos A."/>
            <person name="de la Torre P."/>
            <person name="Carrero J.C."/>
            <person name="Sanchez-Flores A."/>
            <person name="Laclette J.P."/>
        </authorList>
    </citation>
    <scope>NUCLEOTIDE SEQUENCE [LARGE SCALE GENOMIC DNA]</scope>
    <source>
        <strain evidence="1">WFUcys</strain>
    </source>
</reference>
<dbReference type="EMBL" id="JAKROA010000007">
    <property type="protein sequence ID" value="KAL5105856.1"/>
    <property type="molecule type" value="Genomic_DNA"/>
</dbReference>
<organism evidence="1 2">
    <name type="scientific">Taenia crassiceps</name>
    <dbReference type="NCBI Taxonomy" id="6207"/>
    <lineage>
        <taxon>Eukaryota</taxon>
        <taxon>Metazoa</taxon>
        <taxon>Spiralia</taxon>
        <taxon>Lophotrochozoa</taxon>
        <taxon>Platyhelminthes</taxon>
        <taxon>Cestoda</taxon>
        <taxon>Eucestoda</taxon>
        <taxon>Cyclophyllidea</taxon>
        <taxon>Taeniidae</taxon>
        <taxon>Taenia</taxon>
    </lineage>
</organism>
<proteinExistence type="predicted"/>
<accession>A0ABR4Q841</accession>
<dbReference type="Proteomes" id="UP001651158">
    <property type="component" value="Unassembled WGS sequence"/>
</dbReference>
<name>A0ABR4Q841_9CEST</name>
<evidence type="ECO:0000313" key="2">
    <source>
        <dbReference type="Proteomes" id="UP001651158"/>
    </source>
</evidence>